<gene>
    <name evidence="1" type="ORF">DdX_13751</name>
</gene>
<evidence type="ECO:0000313" key="1">
    <source>
        <dbReference type="EMBL" id="KAI1705282.1"/>
    </source>
</evidence>
<dbReference type="Proteomes" id="UP001201812">
    <property type="component" value="Unassembled WGS sequence"/>
</dbReference>
<organism evidence="1 2">
    <name type="scientific">Ditylenchus destructor</name>
    <dbReference type="NCBI Taxonomy" id="166010"/>
    <lineage>
        <taxon>Eukaryota</taxon>
        <taxon>Metazoa</taxon>
        <taxon>Ecdysozoa</taxon>
        <taxon>Nematoda</taxon>
        <taxon>Chromadorea</taxon>
        <taxon>Rhabditida</taxon>
        <taxon>Tylenchina</taxon>
        <taxon>Tylenchomorpha</taxon>
        <taxon>Sphaerularioidea</taxon>
        <taxon>Anguinidae</taxon>
        <taxon>Anguininae</taxon>
        <taxon>Ditylenchus</taxon>
    </lineage>
</organism>
<reference evidence="1" key="1">
    <citation type="submission" date="2022-01" db="EMBL/GenBank/DDBJ databases">
        <title>Genome Sequence Resource for Two Populations of Ditylenchus destructor, the Migratory Endoparasitic Phytonematode.</title>
        <authorList>
            <person name="Zhang H."/>
            <person name="Lin R."/>
            <person name="Xie B."/>
        </authorList>
    </citation>
    <scope>NUCLEOTIDE SEQUENCE</scope>
    <source>
        <strain evidence="1">BazhouSP</strain>
    </source>
</reference>
<comment type="caution">
    <text evidence="1">The sequence shown here is derived from an EMBL/GenBank/DDBJ whole genome shotgun (WGS) entry which is preliminary data.</text>
</comment>
<evidence type="ECO:0000313" key="2">
    <source>
        <dbReference type="Proteomes" id="UP001201812"/>
    </source>
</evidence>
<accession>A0AAD4QZA6</accession>
<name>A0AAD4QZA6_9BILA</name>
<sequence length="81" mass="9278">MSSQKSLRMAWVIQTSQRSPKFLKSLHQEPEECPFKECSFGQMRKKRRPLGEINHQEPTHRAELGPVPLFIRAGDGAFNGI</sequence>
<protein>
    <submittedName>
        <fullName evidence="1">Uncharacterized protein</fullName>
    </submittedName>
</protein>
<dbReference type="AlphaFoldDB" id="A0AAD4QZA6"/>
<dbReference type="EMBL" id="JAKKPZ010000058">
    <property type="protein sequence ID" value="KAI1705282.1"/>
    <property type="molecule type" value="Genomic_DNA"/>
</dbReference>
<keyword evidence="2" id="KW-1185">Reference proteome</keyword>
<proteinExistence type="predicted"/>